<dbReference type="OMA" id="TWSDWRS"/>
<dbReference type="AlphaFoldDB" id="N1QEF6"/>
<protein>
    <submittedName>
        <fullName evidence="7">Glycoside hydrolase family 5 protein</fullName>
    </submittedName>
</protein>
<evidence type="ECO:0000256" key="1">
    <source>
        <dbReference type="ARBA" id="ARBA00005641"/>
    </source>
</evidence>
<keyword evidence="2 4" id="KW-0378">Hydrolase</keyword>
<evidence type="ECO:0000313" key="7">
    <source>
        <dbReference type="EMBL" id="EMF10750.1"/>
    </source>
</evidence>
<sequence>MLMRLVTVGAALTAVVAAIPTQRRSAWPFAPFKTSGRDIVDTNGDKVLYAGTNWPGHNDVMIPEGLQYQSIESIVSMIKSLGMNVVRLTYAIEMVDDIFSNKNSTLSAALDNALGSVNGSIVLQQILSHNPSFTASTTRLEVYDAVTAECYKQQLLVHLDNHVSKGEWCCSTGDGNAWFGSEFFNVENWRRGNAFMANHAKSWPAYVSQGLRNELRDPNNTALNYGWESWYQNVIPTADAVNAANPDPLIFYSGLHFDTDLANVTAGIPLTPDGSVFDISDFCYADKIVFELHNYNNALADANCANFNLTKSGYNAMDISSTSTAKNFAPVVLTEFGFPQTPTNYTLPYAQCIKEYLTTALPGGPGGWIHWAVGGSYYIREGVQDNDETWGLLNHDWSAWRSPAAVENYFLPFVQATLGEESYGYSS</sequence>
<feature type="domain" description="Glycoside hydrolase family 5" evidence="6">
    <location>
        <begin position="42"/>
        <end position="343"/>
    </location>
</feature>
<reference evidence="7 8" key="1">
    <citation type="journal article" date="2012" name="PLoS Pathog.">
        <title>Diverse lifestyles and strategies of plant pathogenesis encoded in the genomes of eighteen Dothideomycetes fungi.</title>
        <authorList>
            <person name="Ohm R.A."/>
            <person name="Feau N."/>
            <person name="Henrissat B."/>
            <person name="Schoch C.L."/>
            <person name="Horwitz B.A."/>
            <person name="Barry K.W."/>
            <person name="Condon B.J."/>
            <person name="Copeland A.C."/>
            <person name="Dhillon B."/>
            <person name="Glaser F."/>
            <person name="Hesse C.N."/>
            <person name="Kosti I."/>
            <person name="LaButti K."/>
            <person name="Lindquist E.A."/>
            <person name="Lucas S."/>
            <person name="Salamov A.A."/>
            <person name="Bradshaw R.E."/>
            <person name="Ciuffetti L."/>
            <person name="Hamelin R.C."/>
            <person name="Kema G.H.J."/>
            <person name="Lawrence C."/>
            <person name="Scott J.A."/>
            <person name="Spatafora J.W."/>
            <person name="Turgeon B.G."/>
            <person name="de Wit P.J.G.M."/>
            <person name="Zhong S."/>
            <person name="Goodwin S.B."/>
            <person name="Grigoriev I.V."/>
        </authorList>
    </citation>
    <scope>NUCLEOTIDE SEQUENCE [LARGE SCALE GENOMIC DNA]</scope>
    <source>
        <strain evidence="7 8">SO2202</strain>
    </source>
</reference>
<evidence type="ECO:0000256" key="5">
    <source>
        <dbReference type="SAM" id="SignalP"/>
    </source>
</evidence>
<evidence type="ECO:0000313" key="8">
    <source>
        <dbReference type="Proteomes" id="UP000016931"/>
    </source>
</evidence>
<dbReference type="Gene3D" id="3.20.20.80">
    <property type="entry name" value="Glycosidases"/>
    <property type="match status" value="1"/>
</dbReference>
<dbReference type="GO" id="GO:0004553">
    <property type="term" value="F:hydrolase activity, hydrolyzing O-glycosyl compounds"/>
    <property type="evidence" value="ECO:0007669"/>
    <property type="project" value="InterPro"/>
</dbReference>
<dbReference type="InterPro" id="IPR017853">
    <property type="entry name" value="GH"/>
</dbReference>
<name>N1QEF6_SPHMS</name>
<dbReference type="GeneID" id="27907029"/>
<organism evidence="7 8">
    <name type="scientific">Sphaerulina musiva (strain SO2202)</name>
    <name type="common">Poplar stem canker fungus</name>
    <name type="synonym">Septoria musiva</name>
    <dbReference type="NCBI Taxonomy" id="692275"/>
    <lineage>
        <taxon>Eukaryota</taxon>
        <taxon>Fungi</taxon>
        <taxon>Dikarya</taxon>
        <taxon>Ascomycota</taxon>
        <taxon>Pezizomycotina</taxon>
        <taxon>Dothideomycetes</taxon>
        <taxon>Dothideomycetidae</taxon>
        <taxon>Mycosphaerellales</taxon>
        <taxon>Mycosphaerellaceae</taxon>
        <taxon>Sphaerulina</taxon>
    </lineage>
</organism>
<keyword evidence="5" id="KW-0732">Signal</keyword>
<dbReference type="PANTHER" id="PTHR31263:SF0">
    <property type="entry name" value="CELLULASE FAMILY PROTEIN (AFU_ORTHOLOGUE AFUA_5G14560)"/>
    <property type="match status" value="1"/>
</dbReference>
<dbReference type="GO" id="GO:0000272">
    <property type="term" value="P:polysaccharide catabolic process"/>
    <property type="evidence" value="ECO:0007669"/>
    <property type="project" value="InterPro"/>
</dbReference>
<keyword evidence="3 4" id="KW-0326">Glycosidase</keyword>
<dbReference type="EMBL" id="KB456267">
    <property type="protein sequence ID" value="EMF10750.1"/>
    <property type="molecule type" value="Genomic_DNA"/>
</dbReference>
<dbReference type="SUPFAM" id="SSF51445">
    <property type="entry name" value="(Trans)glycosidases"/>
    <property type="match status" value="1"/>
</dbReference>
<evidence type="ECO:0000256" key="3">
    <source>
        <dbReference type="ARBA" id="ARBA00023295"/>
    </source>
</evidence>
<gene>
    <name evidence="7" type="ORF">SEPMUDRAFT_70171</name>
</gene>
<dbReference type="Proteomes" id="UP000016931">
    <property type="component" value="Unassembled WGS sequence"/>
</dbReference>
<dbReference type="RefSeq" id="XP_016758871.1">
    <property type="nucleotide sequence ID" value="XM_016909892.1"/>
</dbReference>
<dbReference type="eggNOG" id="ENOG502QUKB">
    <property type="taxonomic scope" value="Eukaryota"/>
</dbReference>
<proteinExistence type="inferred from homology"/>
<dbReference type="Pfam" id="PF00150">
    <property type="entry name" value="Cellulase"/>
    <property type="match status" value="1"/>
</dbReference>
<comment type="similarity">
    <text evidence="1 4">Belongs to the glycosyl hydrolase 5 (cellulase A) family.</text>
</comment>
<accession>N1QEF6</accession>
<dbReference type="OrthoDB" id="442731at2759"/>
<evidence type="ECO:0000256" key="2">
    <source>
        <dbReference type="ARBA" id="ARBA00022801"/>
    </source>
</evidence>
<evidence type="ECO:0000259" key="6">
    <source>
        <dbReference type="Pfam" id="PF00150"/>
    </source>
</evidence>
<feature type="signal peptide" evidence="5">
    <location>
        <begin position="1"/>
        <end position="18"/>
    </location>
</feature>
<dbReference type="InterPro" id="IPR001547">
    <property type="entry name" value="Glyco_hydro_5"/>
</dbReference>
<dbReference type="PANTHER" id="PTHR31263">
    <property type="entry name" value="CELLULASE FAMILY PROTEIN (AFU_ORTHOLOGUE AFUA_5G14560)"/>
    <property type="match status" value="1"/>
</dbReference>
<evidence type="ECO:0000256" key="4">
    <source>
        <dbReference type="RuleBase" id="RU361153"/>
    </source>
</evidence>
<dbReference type="HOGENOM" id="CLU_039562_0_0_1"/>
<feature type="chain" id="PRO_5004109788" evidence="5">
    <location>
        <begin position="19"/>
        <end position="427"/>
    </location>
</feature>
<dbReference type="STRING" id="692275.N1QEF6"/>
<keyword evidence="8" id="KW-1185">Reference proteome</keyword>